<dbReference type="EMBL" id="CP001681">
    <property type="protein sequence ID" value="ACU04721.1"/>
    <property type="molecule type" value="Genomic_DNA"/>
</dbReference>
<dbReference type="Gene3D" id="1.10.10.60">
    <property type="entry name" value="Homeodomain-like"/>
    <property type="match status" value="1"/>
</dbReference>
<dbReference type="KEGG" id="phe:Phep_2517"/>
<gene>
    <name evidence="5" type="ordered locus">Phep_2517</name>
</gene>
<evidence type="ECO:0000256" key="1">
    <source>
        <dbReference type="ARBA" id="ARBA00023015"/>
    </source>
</evidence>
<reference evidence="5 6" key="1">
    <citation type="journal article" date="2009" name="Stand. Genomic Sci.">
        <title>Complete genome sequence of Pedobacter heparinus type strain (HIM 762-3).</title>
        <authorList>
            <person name="Han C."/>
            <person name="Spring S."/>
            <person name="Lapidus A."/>
            <person name="Del Rio T.G."/>
            <person name="Tice H."/>
            <person name="Copeland A."/>
            <person name="Cheng J.F."/>
            <person name="Lucas S."/>
            <person name="Chen F."/>
            <person name="Nolan M."/>
            <person name="Bruce D."/>
            <person name="Goodwin L."/>
            <person name="Pitluck S."/>
            <person name="Ivanova N."/>
            <person name="Mavromatis K."/>
            <person name="Mikhailova N."/>
            <person name="Pati A."/>
            <person name="Chen A."/>
            <person name="Palaniappan K."/>
            <person name="Land M."/>
            <person name="Hauser L."/>
            <person name="Chang Y.J."/>
            <person name="Jeffries C.C."/>
            <person name="Saunders E."/>
            <person name="Chertkov O."/>
            <person name="Brettin T."/>
            <person name="Goker M."/>
            <person name="Rohde M."/>
            <person name="Bristow J."/>
            <person name="Eisen J.A."/>
            <person name="Markowitz V."/>
            <person name="Hugenholtz P."/>
            <person name="Kyrpides N.C."/>
            <person name="Klenk H.P."/>
            <person name="Detter J.C."/>
        </authorList>
    </citation>
    <scope>NUCLEOTIDE SEQUENCE [LARGE SCALE GENOMIC DNA]</scope>
    <source>
        <strain evidence="6">ATCC 13125 / DSM 2366 / CIP 104194 / JCM 7457 / NBRC 12017 / NCIMB 9290 / NRRL B-14731 / HIM 762-3</strain>
    </source>
</reference>
<organism evidence="5 6">
    <name type="scientific">Pedobacter heparinus (strain ATCC 13125 / DSM 2366 / CIP 104194 / JCM 7457 / NBRC 12017 / NCIMB 9290 / NRRL B-14731 / HIM 762-3)</name>
    <dbReference type="NCBI Taxonomy" id="485917"/>
    <lineage>
        <taxon>Bacteria</taxon>
        <taxon>Pseudomonadati</taxon>
        <taxon>Bacteroidota</taxon>
        <taxon>Sphingobacteriia</taxon>
        <taxon>Sphingobacteriales</taxon>
        <taxon>Sphingobacteriaceae</taxon>
        <taxon>Pedobacter</taxon>
    </lineage>
</organism>
<evidence type="ECO:0000256" key="3">
    <source>
        <dbReference type="ARBA" id="ARBA00023163"/>
    </source>
</evidence>
<dbReference type="InterPro" id="IPR053142">
    <property type="entry name" value="PchR_regulatory_protein"/>
</dbReference>
<dbReference type="GO" id="GO:0043565">
    <property type="term" value="F:sequence-specific DNA binding"/>
    <property type="evidence" value="ECO:0007669"/>
    <property type="project" value="InterPro"/>
</dbReference>
<proteinExistence type="predicted"/>
<dbReference type="SUPFAM" id="SSF46689">
    <property type="entry name" value="Homeodomain-like"/>
    <property type="match status" value="1"/>
</dbReference>
<dbReference type="RefSeq" id="WP_015808333.1">
    <property type="nucleotide sequence ID" value="NC_013061.1"/>
</dbReference>
<dbReference type="eggNOG" id="COG2207">
    <property type="taxonomic scope" value="Bacteria"/>
</dbReference>
<dbReference type="InterPro" id="IPR018060">
    <property type="entry name" value="HTH_AraC"/>
</dbReference>
<dbReference type="STRING" id="485917.Phep_2517"/>
<keyword evidence="3" id="KW-0804">Transcription</keyword>
<dbReference type="PRINTS" id="PR00032">
    <property type="entry name" value="HTHARAC"/>
</dbReference>
<dbReference type="Pfam" id="PF12833">
    <property type="entry name" value="HTH_18"/>
    <property type="match status" value="1"/>
</dbReference>
<evidence type="ECO:0000259" key="4">
    <source>
        <dbReference type="PROSITE" id="PS01124"/>
    </source>
</evidence>
<dbReference type="HOGENOM" id="CLU_1667726_0_0_10"/>
<name>C6XZM5_PEDHD</name>
<keyword evidence="1" id="KW-0805">Transcription regulation</keyword>
<dbReference type="SMART" id="SM00342">
    <property type="entry name" value="HTH_ARAC"/>
    <property type="match status" value="1"/>
</dbReference>
<dbReference type="PANTHER" id="PTHR47893">
    <property type="entry name" value="REGULATORY PROTEIN PCHR"/>
    <property type="match status" value="1"/>
</dbReference>
<evidence type="ECO:0000256" key="2">
    <source>
        <dbReference type="ARBA" id="ARBA00023125"/>
    </source>
</evidence>
<dbReference type="Proteomes" id="UP000000852">
    <property type="component" value="Chromosome"/>
</dbReference>
<dbReference type="InterPro" id="IPR009057">
    <property type="entry name" value="Homeodomain-like_sf"/>
</dbReference>
<keyword evidence="2" id="KW-0238">DNA-binding</keyword>
<dbReference type="AlphaFoldDB" id="C6XZM5"/>
<evidence type="ECO:0000313" key="5">
    <source>
        <dbReference type="EMBL" id="ACU04721.1"/>
    </source>
</evidence>
<sequence>MVDIYIKDVSGNIIFREKMELSKVSELLLLVKKFTIPSSSLSGAGWTEKETDTFTAIAEMIGNELSRNFSIQELANHAGMNRTKLQAGFKQVYKKTINSFTHDLKMERAKVLLTAAQGIGLKEIAGMLGYRYTNHFSAAFKKKFGISPSTFKNNNYRN</sequence>
<accession>C6XZM5</accession>
<evidence type="ECO:0000313" key="6">
    <source>
        <dbReference type="Proteomes" id="UP000000852"/>
    </source>
</evidence>
<protein>
    <submittedName>
        <fullName evidence="5">Helix-turn-helix-domain containing protein AraC type</fullName>
    </submittedName>
</protein>
<dbReference type="InterPro" id="IPR020449">
    <property type="entry name" value="Tscrpt_reg_AraC-type_HTH"/>
</dbReference>
<keyword evidence="6" id="KW-1185">Reference proteome</keyword>
<dbReference type="PANTHER" id="PTHR47893:SF1">
    <property type="entry name" value="REGULATORY PROTEIN PCHR"/>
    <property type="match status" value="1"/>
</dbReference>
<feature type="domain" description="HTH araC/xylS-type" evidence="4">
    <location>
        <begin position="55"/>
        <end position="154"/>
    </location>
</feature>
<dbReference type="PROSITE" id="PS01124">
    <property type="entry name" value="HTH_ARAC_FAMILY_2"/>
    <property type="match status" value="1"/>
</dbReference>
<dbReference type="GO" id="GO:0003700">
    <property type="term" value="F:DNA-binding transcription factor activity"/>
    <property type="evidence" value="ECO:0007669"/>
    <property type="project" value="InterPro"/>
</dbReference>
<dbReference type="OrthoDB" id="799767at2"/>